<reference evidence="2 3" key="1">
    <citation type="journal article" date="2024" name="Commun. Biol.">
        <title>Comparative genomic analysis of thermophilic fungi reveals convergent evolutionary adaptations and gene losses.</title>
        <authorList>
            <person name="Steindorff A.S."/>
            <person name="Aguilar-Pontes M.V."/>
            <person name="Robinson A.J."/>
            <person name="Andreopoulos B."/>
            <person name="LaButti K."/>
            <person name="Kuo A."/>
            <person name="Mondo S."/>
            <person name="Riley R."/>
            <person name="Otillar R."/>
            <person name="Haridas S."/>
            <person name="Lipzen A."/>
            <person name="Grimwood J."/>
            <person name="Schmutz J."/>
            <person name="Clum A."/>
            <person name="Reid I.D."/>
            <person name="Moisan M.C."/>
            <person name="Butler G."/>
            <person name="Nguyen T.T.M."/>
            <person name="Dewar K."/>
            <person name="Conant G."/>
            <person name="Drula E."/>
            <person name="Henrissat B."/>
            <person name="Hansel C."/>
            <person name="Singer S."/>
            <person name="Hutchinson M.I."/>
            <person name="de Vries R.P."/>
            <person name="Natvig D.O."/>
            <person name="Powell A.J."/>
            <person name="Tsang A."/>
            <person name="Grigoriev I.V."/>
        </authorList>
    </citation>
    <scope>NUCLEOTIDE SEQUENCE [LARGE SCALE GENOMIC DNA]</scope>
    <source>
        <strain evidence="2 3">CBS 494.80</strain>
    </source>
</reference>
<organism evidence="2 3">
    <name type="scientific">Oculimacula yallundae</name>
    <dbReference type="NCBI Taxonomy" id="86028"/>
    <lineage>
        <taxon>Eukaryota</taxon>
        <taxon>Fungi</taxon>
        <taxon>Dikarya</taxon>
        <taxon>Ascomycota</taxon>
        <taxon>Pezizomycotina</taxon>
        <taxon>Leotiomycetes</taxon>
        <taxon>Helotiales</taxon>
        <taxon>Ploettnerulaceae</taxon>
        <taxon>Oculimacula</taxon>
    </lineage>
</organism>
<keyword evidence="1" id="KW-1133">Transmembrane helix</keyword>
<sequence>MHRQETMGISAELISVAFGLAGVAIALATYWMTRKRSTIILEPDAELALLDPASHPVSPSPSADEVNTFVTTTPPPMPATQHNIQTHEVMGDVLQLFARYLSRGRT</sequence>
<evidence type="ECO:0000313" key="2">
    <source>
        <dbReference type="EMBL" id="KAL2064149.1"/>
    </source>
</evidence>
<name>A0ABR4C2M2_9HELO</name>
<keyword evidence="3" id="KW-1185">Reference proteome</keyword>
<evidence type="ECO:0000313" key="3">
    <source>
        <dbReference type="Proteomes" id="UP001595075"/>
    </source>
</evidence>
<comment type="caution">
    <text evidence="2">The sequence shown here is derived from an EMBL/GenBank/DDBJ whole genome shotgun (WGS) entry which is preliminary data.</text>
</comment>
<accession>A0ABR4C2M2</accession>
<gene>
    <name evidence="2" type="ORF">VTL71DRAFT_4643</name>
</gene>
<dbReference type="EMBL" id="JAZHXI010000014">
    <property type="protein sequence ID" value="KAL2064149.1"/>
    <property type="molecule type" value="Genomic_DNA"/>
</dbReference>
<protein>
    <submittedName>
        <fullName evidence="2">Uncharacterized protein</fullName>
    </submittedName>
</protein>
<evidence type="ECO:0000256" key="1">
    <source>
        <dbReference type="SAM" id="Phobius"/>
    </source>
</evidence>
<dbReference type="Proteomes" id="UP001595075">
    <property type="component" value="Unassembled WGS sequence"/>
</dbReference>
<keyword evidence="1" id="KW-0472">Membrane</keyword>
<feature type="transmembrane region" description="Helical" evidence="1">
    <location>
        <begin position="13"/>
        <end position="32"/>
    </location>
</feature>
<keyword evidence="1" id="KW-0812">Transmembrane</keyword>
<proteinExistence type="predicted"/>